<dbReference type="RefSeq" id="WP_162672076.1">
    <property type="nucleotide sequence ID" value="NZ_LR593886.1"/>
</dbReference>
<feature type="region of interest" description="Disordered" evidence="1">
    <location>
        <begin position="139"/>
        <end position="188"/>
    </location>
</feature>
<feature type="compositionally biased region" description="Low complexity" evidence="1">
    <location>
        <begin position="140"/>
        <end position="156"/>
    </location>
</feature>
<dbReference type="AlphaFoldDB" id="A0A6P2DEU0"/>
<evidence type="ECO:0000256" key="1">
    <source>
        <dbReference type="SAM" id="MobiDB-lite"/>
    </source>
</evidence>
<evidence type="ECO:0000313" key="4">
    <source>
        <dbReference type="Proteomes" id="UP000464178"/>
    </source>
</evidence>
<name>A0A6P2DEU0_9BACT</name>
<sequence>MMNTLCYRGLKLVLGAALVAFLTQGEARAAFMVTVNGSVVAIDGGAGDLNPTGHEVTFAGTVNGYKIQLQARSQSGGGSGGGGGSGSGYRAGIDLLDLQVIGDNPSGPLTITLSDTYSLPGSGLGTYDLVSWLTRDSIPGSSTSGTVSLATTATSGSGSGGGSTPDISLSPGQSSGTSSGSFPSTSNDYNLGQTVVVDGLGNGDGVQVSGGSVVHAPAPASAVLLLSGAPFLMMFRPFRRGQNRSAQPVV</sequence>
<evidence type="ECO:0000256" key="2">
    <source>
        <dbReference type="SAM" id="SignalP"/>
    </source>
</evidence>
<feature type="signal peptide" evidence="2">
    <location>
        <begin position="1"/>
        <end position="29"/>
    </location>
</feature>
<protein>
    <recommendedName>
        <fullName evidence="5">PEP-CTERM sorting domain-containing protein</fullName>
    </recommendedName>
</protein>
<feature type="compositionally biased region" description="Low complexity" evidence="1">
    <location>
        <begin position="168"/>
        <end position="186"/>
    </location>
</feature>
<proteinExistence type="predicted"/>
<feature type="chain" id="PRO_5026890587" description="PEP-CTERM sorting domain-containing protein" evidence="2">
    <location>
        <begin position="30"/>
        <end position="250"/>
    </location>
</feature>
<reference evidence="3 4" key="1">
    <citation type="submission" date="2019-05" db="EMBL/GenBank/DDBJ databases">
        <authorList>
            <consortium name="Science for Life Laboratories"/>
        </authorList>
    </citation>
    <scope>NUCLEOTIDE SEQUENCE [LARGE SCALE GENOMIC DNA]</scope>
    <source>
        <strain evidence="3">Soil9</strain>
    </source>
</reference>
<organism evidence="3 4">
    <name type="scientific">Gemmata massiliana</name>
    <dbReference type="NCBI Taxonomy" id="1210884"/>
    <lineage>
        <taxon>Bacteria</taxon>
        <taxon>Pseudomonadati</taxon>
        <taxon>Planctomycetota</taxon>
        <taxon>Planctomycetia</taxon>
        <taxon>Gemmatales</taxon>
        <taxon>Gemmataceae</taxon>
        <taxon>Gemmata</taxon>
    </lineage>
</organism>
<evidence type="ECO:0000313" key="3">
    <source>
        <dbReference type="EMBL" id="VTS00115.1"/>
    </source>
</evidence>
<gene>
    <name evidence="3" type="ORF">SOIL9_82920</name>
</gene>
<accession>A0A6P2DEU0</accession>
<keyword evidence="2" id="KW-0732">Signal</keyword>
<keyword evidence="4" id="KW-1185">Reference proteome</keyword>
<evidence type="ECO:0008006" key="5">
    <source>
        <dbReference type="Google" id="ProtNLM"/>
    </source>
</evidence>
<dbReference type="KEGG" id="gms:SOIL9_82920"/>
<dbReference type="EMBL" id="LR593886">
    <property type="protein sequence ID" value="VTS00115.1"/>
    <property type="molecule type" value="Genomic_DNA"/>
</dbReference>
<dbReference type="Proteomes" id="UP000464178">
    <property type="component" value="Chromosome"/>
</dbReference>